<dbReference type="Proteomes" id="UP000298030">
    <property type="component" value="Unassembled WGS sequence"/>
</dbReference>
<proteinExistence type="predicted"/>
<dbReference type="CDD" id="cd16118">
    <property type="entry name" value="UBX2_UBXN9"/>
    <property type="match status" value="1"/>
</dbReference>
<dbReference type="PANTHER" id="PTHR46467:SF1">
    <property type="entry name" value="TETHER CONTAINING UBX DOMAIN FOR GLUT4"/>
    <property type="match status" value="1"/>
</dbReference>
<sequence length="276" mass="30308">MSSESQPRQPVAATSSSLSTTTASTSTNTTTPSTRPDPSQPPAPGTFKIYRPPTALPSLPAPPPPPSDEFFNPTQADLREQQAHLNARISSLNPGSIALKKEREKQREKKIEKWPETRIRVKFPDQTQLERKFATTDKIREVYKFVRGCLSEEGKKVKFIIYQTPPKRDLKVSDPNVRDLTLYDLQLTPSSILFLRWEDEDLNHDQSPAPLLPSILEQAEDLPIPAPAPPPPPAPSKECSSTASANVKPATTGTSGSSNSAEKAARLAKLLKLGKK</sequence>
<dbReference type="EMBL" id="QPFP01000009">
    <property type="protein sequence ID" value="TEB34443.1"/>
    <property type="molecule type" value="Genomic_DNA"/>
</dbReference>
<dbReference type="PANTHER" id="PTHR46467">
    <property type="entry name" value="TETHER CONTAINING UBX DOMAIN FOR GLUT4"/>
    <property type="match status" value="1"/>
</dbReference>
<reference evidence="3 4" key="1">
    <citation type="journal article" date="2019" name="Nat. Ecol. Evol.">
        <title>Megaphylogeny resolves global patterns of mushroom evolution.</title>
        <authorList>
            <person name="Varga T."/>
            <person name="Krizsan K."/>
            <person name="Foldi C."/>
            <person name="Dima B."/>
            <person name="Sanchez-Garcia M."/>
            <person name="Sanchez-Ramirez S."/>
            <person name="Szollosi G.J."/>
            <person name="Szarkandi J.G."/>
            <person name="Papp V."/>
            <person name="Albert L."/>
            <person name="Andreopoulos W."/>
            <person name="Angelini C."/>
            <person name="Antonin V."/>
            <person name="Barry K.W."/>
            <person name="Bougher N.L."/>
            <person name="Buchanan P."/>
            <person name="Buyck B."/>
            <person name="Bense V."/>
            <person name="Catcheside P."/>
            <person name="Chovatia M."/>
            <person name="Cooper J."/>
            <person name="Damon W."/>
            <person name="Desjardin D."/>
            <person name="Finy P."/>
            <person name="Geml J."/>
            <person name="Haridas S."/>
            <person name="Hughes K."/>
            <person name="Justo A."/>
            <person name="Karasinski D."/>
            <person name="Kautmanova I."/>
            <person name="Kiss B."/>
            <person name="Kocsube S."/>
            <person name="Kotiranta H."/>
            <person name="LaButti K.M."/>
            <person name="Lechner B.E."/>
            <person name="Liimatainen K."/>
            <person name="Lipzen A."/>
            <person name="Lukacs Z."/>
            <person name="Mihaltcheva S."/>
            <person name="Morgado L.N."/>
            <person name="Niskanen T."/>
            <person name="Noordeloos M.E."/>
            <person name="Ohm R.A."/>
            <person name="Ortiz-Santana B."/>
            <person name="Ovrebo C."/>
            <person name="Racz N."/>
            <person name="Riley R."/>
            <person name="Savchenko A."/>
            <person name="Shiryaev A."/>
            <person name="Soop K."/>
            <person name="Spirin V."/>
            <person name="Szebenyi C."/>
            <person name="Tomsovsky M."/>
            <person name="Tulloss R.E."/>
            <person name="Uehling J."/>
            <person name="Grigoriev I.V."/>
            <person name="Vagvolgyi C."/>
            <person name="Papp T."/>
            <person name="Martin F.M."/>
            <person name="Miettinen O."/>
            <person name="Hibbett D.S."/>
            <person name="Nagy L.G."/>
        </authorList>
    </citation>
    <scope>NUCLEOTIDE SEQUENCE [LARGE SCALE GENOMIC DNA]</scope>
    <source>
        <strain evidence="3 4">FP101781</strain>
    </source>
</reference>
<evidence type="ECO:0000313" key="3">
    <source>
        <dbReference type="EMBL" id="TEB34443.1"/>
    </source>
</evidence>
<keyword evidence="4" id="KW-1185">Reference proteome</keyword>
<dbReference type="GO" id="GO:0005737">
    <property type="term" value="C:cytoplasm"/>
    <property type="evidence" value="ECO:0007669"/>
    <property type="project" value="TreeGrafter"/>
</dbReference>
<evidence type="ECO:0000256" key="1">
    <source>
        <dbReference type="SAM" id="MobiDB-lite"/>
    </source>
</evidence>
<dbReference type="OrthoDB" id="440781at2759"/>
<accession>A0A4Y7TJT3</accession>
<dbReference type="PROSITE" id="PS50033">
    <property type="entry name" value="UBX"/>
    <property type="match status" value="1"/>
</dbReference>
<dbReference type="GO" id="GO:0012506">
    <property type="term" value="C:vesicle membrane"/>
    <property type="evidence" value="ECO:0007669"/>
    <property type="project" value="TreeGrafter"/>
</dbReference>
<gene>
    <name evidence="3" type="ORF">FA13DRAFT_1772389</name>
</gene>
<dbReference type="GO" id="GO:0005634">
    <property type="term" value="C:nucleus"/>
    <property type="evidence" value="ECO:0007669"/>
    <property type="project" value="TreeGrafter"/>
</dbReference>
<dbReference type="AlphaFoldDB" id="A0A4Y7TJT3"/>
<feature type="compositionally biased region" description="Low complexity" evidence="1">
    <location>
        <begin position="10"/>
        <end position="37"/>
    </location>
</feature>
<organism evidence="3 4">
    <name type="scientific">Coprinellus micaceus</name>
    <name type="common">Glistening ink-cap mushroom</name>
    <name type="synonym">Coprinus micaceus</name>
    <dbReference type="NCBI Taxonomy" id="71717"/>
    <lineage>
        <taxon>Eukaryota</taxon>
        <taxon>Fungi</taxon>
        <taxon>Dikarya</taxon>
        <taxon>Basidiomycota</taxon>
        <taxon>Agaricomycotina</taxon>
        <taxon>Agaricomycetes</taxon>
        <taxon>Agaricomycetidae</taxon>
        <taxon>Agaricales</taxon>
        <taxon>Agaricineae</taxon>
        <taxon>Psathyrellaceae</taxon>
        <taxon>Coprinellus</taxon>
    </lineage>
</organism>
<feature type="region of interest" description="Disordered" evidence="1">
    <location>
        <begin position="217"/>
        <end position="264"/>
    </location>
</feature>
<feature type="domain" description="UBX" evidence="2">
    <location>
        <begin position="112"/>
        <end position="195"/>
    </location>
</feature>
<feature type="compositionally biased region" description="Pro residues" evidence="1">
    <location>
        <begin position="224"/>
        <end position="235"/>
    </location>
</feature>
<feature type="compositionally biased region" description="Low complexity" evidence="1">
    <location>
        <begin position="251"/>
        <end position="264"/>
    </location>
</feature>
<dbReference type="InterPro" id="IPR029071">
    <property type="entry name" value="Ubiquitin-like_domsf"/>
</dbReference>
<dbReference type="InterPro" id="IPR001012">
    <property type="entry name" value="UBX_dom"/>
</dbReference>
<protein>
    <recommendedName>
        <fullName evidence="2">UBX domain-containing protein</fullName>
    </recommendedName>
</protein>
<dbReference type="STRING" id="71717.A0A4Y7TJT3"/>
<dbReference type="GO" id="GO:0006886">
    <property type="term" value="P:intracellular protein transport"/>
    <property type="evidence" value="ECO:0007669"/>
    <property type="project" value="TreeGrafter"/>
</dbReference>
<dbReference type="Pfam" id="PF00789">
    <property type="entry name" value="UBX"/>
    <property type="match status" value="1"/>
</dbReference>
<feature type="compositionally biased region" description="Basic and acidic residues" evidence="1">
    <location>
        <begin position="99"/>
        <end position="110"/>
    </location>
</feature>
<dbReference type="SMART" id="SM00166">
    <property type="entry name" value="UBX"/>
    <property type="match status" value="1"/>
</dbReference>
<feature type="region of interest" description="Disordered" evidence="1">
    <location>
        <begin position="1"/>
        <end position="110"/>
    </location>
</feature>
<dbReference type="SUPFAM" id="SSF54236">
    <property type="entry name" value="Ubiquitin-like"/>
    <property type="match status" value="1"/>
</dbReference>
<evidence type="ECO:0000313" key="4">
    <source>
        <dbReference type="Proteomes" id="UP000298030"/>
    </source>
</evidence>
<comment type="caution">
    <text evidence="3">The sequence shown here is derived from an EMBL/GenBank/DDBJ whole genome shotgun (WGS) entry which is preliminary data.</text>
</comment>
<name>A0A4Y7TJT3_COPMI</name>
<dbReference type="Gene3D" id="3.10.20.90">
    <property type="entry name" value="Phosphatidylinositol 3-kinase Catalytic Subunit, Chain A, domain 1"/>
    <property type="match status" value="1"/>
</dbReference>
<evidence type="ECO:0000259" key="2">
    <source>
        <dbReference type="PROSITE" id="PS50033"/>
    </source>
</evidence>